<dbReference type="Proteomes" id="UP000202031">
    <property type="component" value="Chromosome"/>
</dbReference>
<dbReference type="KEGG" id="clx:CLAN_1510"/>
<accession>A0A1X9SPX2</accession>
<evidence type="ECO:0000313" key="1">
    <source>
        <dbReference type="EMBL" id="ARQ98225.1"/>
    </source>
</evidence>
<protein>
    <submittedName>
        <fullName evidence="1">Uncharacterized protein</fullName>
    </submittedName>
</protein>
<reference evidence="2" key="2">
    <citation type="journal article" date="2017" name="Genome Biol. Evol.">
        <title>Comparative genomic analysis identifies a Campylobacter clade deficient in selenium metabolism.</title>
        <authorList>
            <person name="Miller W.G."/>
            <person name="Yee E."/>
            <person name="Lopes B.S."/>
            <person name="Chapman M.H."/>
            <person name="Huynh S."/>
            <person name="Bono J.L."/>
            <person name="Parker C.T."/>
            <person name="Strachan N.J.C."/>
            <person name="Forbes K.J."/>
        </authorList>
    </citation>
    <scope>NUCLEOTIDE SEQUENCE [LARGE SCALE GENOMIC DNA]</scope>
    <source>
        <strain evidence="2">NCTC 13004</strain>
    </source>
</reference>
<name>A0A1X9SPX2_9BACT</name>
<gene>
    <name evidence="1" type="ORF">CLAN_1510</name>
</gene>
<dbReference type="EMBL" id="CP015578">
    <property type="protein sequence ID" value="ARQ98225.1"/>
    <property type="molecule type" value="Genomic_DNA"/>
</dbReference>
<organism evidence="1 2">
    <name type="scientific">Campylobacter lanienae NCTC 13004</name>
    <dbReference type="NCBI Taxonomy" id="1031753"/>
    <lineage>
        <taxon>Bacteria</taxon>
        <taxon>Pseudomonadati</taxon>
        <taxon>Campylobacterota</taxon>
        <taxon>Epsilonproteobacteria</taxon>
        <taxon>Campylobacterales</taxon>
        <taxon>Campylobacteraceae</taxon>
        <taxon>Campylobacter</taxon>
    </lineage>
</organism>
<dbReference type="AlphaFoldDB" id="A0A1X9SPX2"/>
<sequence length="50" mass="6066">MFEKFGAKRRFILLMSRLTIVIKALGVDENFGIKDKFQKDKFKEIRCHYR</sequence>
<reference evidence="2" key="1">
    <citation type="journal article" date="2017" name="Genome Biol. Evol.">
        <title>Comparative Genomic Analysis Identifies a Campylobacter Clade Deficient in Selenium Metabolism.</title>
        <authorList>
            <person name="Miller W.G."/>
            <person name="Yee E."/>
            <person name="Lopes B.S."/>
            <person name="Chapman M.H."/>
            <person name="Huynh S."/>
            <person name="Bono J.L."/>
            <person name="Parker C.T."/>
            <person name="Strachan N.J.C."/>
            <person name="Forbes K.J."/>
        </authorList>
    </citation>
    <scope>NUCLEOTIDE SEQUENCE [LARGE SCALE GENOMIC DNA]</scope>
    <source>
        <strain evidence="2">NCTC 13004</strain>
    </source>
</reference>
<evidence type="ECO:0000313" key="2">
    <source>
        <dbReference type="Proteomes" id="UP000202031"/>
    </source>
</evidence>
<proteinExistence type="predicted"/>